<proteinExistence type="predicted"/>
<dbReference type="VEuPathDB" id="FungiDB:AMAG_06672"/>
<protein>
    <submittedName>
        <fullName evidence="2">Uncharacterized protein</fullName>
    </submittedName>
</protein>
<dbReference type="Proteomes" id="UP000054350">
    <property type="component" value="Unassembled WGS sequence"/>
</dbReference>
<reference evidence="2 3" key="1">
    <citation type="submission" date="2009-11" db="EMBL/GenBank/DDBJ databases">
        <title>Annotation of Allomyces macrogynus ATCC 38327.</title>
        <authorList>
            <consortium name="The Broad Institute Genome Sequencing Platform"/>
            <person name="Russ C."/>
            <person name="Cuomo C."/>
            <person name="Burger G."/>
            <person name="Gray M.W."/>
            <person name="Holland P.W.H."/>
            <person name="King N."/>
            <person name="Lang F.B.F."/>
            <person name="Roger A.J."/>
            <person name="Ruiz-Trillo I."/>
            <person name="Young S.K."/>
            <person name="Zeng Q."/>
            <person name="Gargeya S."/>
            <person name="Fitzgerald M."/>
            <person name="Haas B."/>
            <person name="Abouelleil A."/>
            <person name="Alvarado L."/>
            <person name="Arachchi H.M."/>
            <person name="Berlin A."/>
            <person name="Chapman S.B."/>
            <person name="Gearin G."/>
            <person name="Goldberg J."/>
            <person name="Griggs A."/>
            <person name="Gujja S."/>
            <person name="Hansen M."/>
            <person name="Heiman D."/>
            <person name="Howarth C."/>
            <person name="Larimer J."/>
            <person name="Lui A."/>
            <person name="MacDonald P.J.P."/>
            <person name="McCowen C."/>
            <person name="Montmayeur A."/>
            <person name="Murphy C."/>
            <person name="Neiman D."/>
            <person name="Pearson M."/>
            <person name="Priest M."/>
            <person name="Roberts A."/>
            <person name="Saif S."/>
            <person name="Shea T."/>
            <person name="Sisk P."/>
            <person name="Stolte C."/>
            <person name="Sykes S."/>
            <person name="Wortman J."/>
            <person name="Nusbaum C."/>
            <person name="Birren B."/>
        </authorList>
    </citation>
    <scope>NUCLEOTIDE SEQUENCE [LARGE SCALE GENOMIC DNA]</scope>
    <source>
        <strain evidence="2 3">ATCC 38327</strain>
    </source>
</reference>
<accession>A0A0L0SEK0</accession>
<sequence length="628" mass="70047">MAAKSRAPSSSNQMSKLPPPPLPPTGRHSLQSLPHEIIELIVEHVGRHVRLGAVKKCDAATLTPAHLCHPDLHALAATCRALFMAAMPTMWRHVTLEILFDKVDGDWVTGAWSQHDLFDLLSQRPTSDTRNSTDSLLNYPYWTCTHAVTLHVRQHEEQLPFPTPWLGALRFMPHLTELSLVFTGYPTSNVTIDLCESEVIGEYLEHHLAEQLANLTVLRIDSSAESSWQLPSFFYTQLLSLPFPSLTKLALRIAQHGPQSNLENNAVPVLASSLGDDDDDDDAGFDTSNMKHLAQLITTATRLTTLELCFSRFITTDVVYAALFHPSIRTVELNSLRISDVPVPSVVGRSQVQTLKFTQDSMSVSHAALFIPLSIAQDKLGIVIFEELTTIQFYFDELDGPDPPSDPGIFTTTPDFKEWDSMLDCLARAPKLTTINCRTYTPDFLPPPSLLKMITTHPAVRSVEIDALWLPVLAIQPEWRALTVHYGRHLHGVARDLRTRFTTLAHLTLVAPLFAKAMLLLAGLWAAGSGTIRLEHVTFTEVNYLKDAKYLPLPLQRVARQVATWRAKRDRAHVLGDPIPLAPVVPARLQCVEDVMRVVVDLPTLEGLLGEGKTGSVEWAQCHFYRMR</sequence>
<evidence type="ECO:0000313" key="2">
    <source>
        <dbReference type="EMBL" id="KNE60911.1"/>
    </source>
</evidence>
<feature type="region of interest" description="Disordered" evidence="1">
    <location>
        <begin position="1"/>
        <end position="29"/>
    </location>
</feature>
<dbReference type="SUPFAM" id="SSF52047">
    <property type="entry name" value="RNI-like"/>
    <property type="match status" value="1"/>
</dbReference>
<name>A0A0L0SEK0_ALLM3</name>
<dbReference type="InterPro" id="IPR032675">
    <property type="entry name" value="LRR_dom_sf"/>
</dbReference>
<evidence type="ECO:0000313" key="3">
    <source>
        <dbReference type="Proteomes" id="UP000054350"/>
    </source>
</evidence>
<dbReference type="AlphaFoldDB" id="A0A0L0SEK0"/>
<dbReference type="Gene3D" id="3.80.10.10">
    <property type="entry name" value="Ribonuclease Inhibitor"/>
    <property type="match status" value="1"/>
</dbReference>
<dbReference type="EMBL" id="GG745337">
    <property type="protein sequence ID" value="KNE60911.1"/>
    <property type="molecule type" value="Genomic_DNA"/>
</dbReference>
<organism evidence="2 3">
    <name type="scientific">Allomyces macrogynus (strain ATCC 38327)</name>
    <name type="common">Allomyces javanicus var. macrogynus</name>
    <dbReference type="NCBI Taxonomy" id="578462"/>
    <lineage>
        <taxon>Eukaryota</taxon>
        <taxon>Fungi</taxon>
        <taxon>Fungi incertae sedis</taxon>
        <taxon>Blastocladiomycota</taxon>
        <taxon>Blastocladiomycetes</taxon>
        <taxon>Blastocladiales</taxon>
        <taxon>Blastocladiaceae</taxon>
        <taxon>Allomyces</taxon>
    </lineage>
</organism>
<reference evidence="3" key="2">
    <citation type="submission" date="2009-11" db="EMBL/GenBank/DDBJ databases">
        <title>The Genome Sequence of Allomyces macrogynus strain ATCC 38327.</title>
        <authorList>
            <consortium name="The Broad Institute Genome Sequencing Platform"/>
            <person name="Russ C."/>
            <person name="Cuomo C."/>
            <person name="Shea T."/>
            <person name="Young S.K."/>
            <person name="Zeng Q."/>
            <person name="Koehrsen M."/>
            <person name="Haas B."/>
            <person name="Borodovsky M."/>
            <person name="Guigo R."/>
            <person name="Alvarado L."/>
            <person name="Berlin A."/>
            <person name="Borenstein D."/>
            <person name="Chen Z."/>
            <person name="Engels R."/>
            <person name="Freedman E."/>
            <person name="Gellesch M."/>
            <person name="Goldberg J."/>
            <person name="Griggs A."/>
            <person name="Gujja S."/>
            <person name="Heiman D."/>
            <person name="Hepburn T."/>
            <person name="Howarth C."/>
            <person name="Jen D."/>
            <person name="Larson L."/>
            <person name="Lewis B."/>
            <person name="Mehta T."/>
            <person name="Park D."/>
            <person name="Pearson M."/>
            <person name="Roberts A."/>
            <person name="Saif S."/>
            <person name="Shenoy N."/>
            <person name="Sisk P."/>
            <person name="Stolte C."/>
            <person name="Sykes S."/>
            <person name="Walk T."/>
            <person name="White J."/>
            <person name="Yandava C."/>
            <person name="Burger G."/>
            <person name="Gray M.W."/>
            <person name="Holland P.W.H."/>
            <person name="King N."/>
            <person name="Lang F.B.F."/>
            <person name="Roger A.J."/>
            <person name="Ruiz-Trillo I."/>
            <person name="Lander E."/>
            <person name="Nusbaum C."/>
        </authorList>
    </citation>
    <scope>NUCLEOTIDE SEQUENCE [LARGE SCALE GENOMIC DNA]</scope>
    <source>
        <strain evidence="3">ATCC 38327</strain>
    </source>
</reference>
<evidence type="ECO:0000256" key="1">
    <source>
        <dbReference type="SAM" id="MobiDB-lite"/>
    </source>
</evidence>
<keyword evidence="3" id="KW-1185">Reference proteome</keyword>
<gene>
    <name evidence="2" type="ORF">AMAG_06672</name>
</gene>
<dbReference type="OrthoDB" id="5561418at2759"/>